<dbReference type="AlphaFoldDB" id="A0A174KUH5"/>
<proteinExistence type="predicted"/>
<dbReference type="EMBL" id="CZAL01000006">
    <property type="protein sequence ID" value="CUP14511.1"/>
    <property type="molecule type" value="Genomic_DNA"/>
</dbReference>
<dbReference type="Proteomes" id="UP000095709">
    <property type="component" value="Unassembled WGS sequence"/>
</dbReference>
<sequence>MDQIWWNHIIKAHAFLENVVKEAAGGHSLLLTLPDSVPWKSTFLDLIREQLLMENPKNKLEVIECPEEEPGEFILQKYCKRETRAKYRYGVSYAQFLGKCQETVLNDRYVWVSDIPDEKVTKWLDFVSEYQKNVQDKTPGIFILEVHNDAMNRKSKKGIRSLGFEQNIGAYDKYAFCALASSETNCKEFLRPYLAEAVASVCGDDVELCAVCVAKGMEFLNAPYETIQKVTEDLVRSDGERYCFSKSQEEVDTLLWEAQLKYVFPLVENYRRYFVKKYYDFIKAVLPINNGYGDQVMVPEEAELGNLMYLVERGGIPVSAEESMELKRYRKARNELAHMNLLSNEELCVILKAGKHKTASD</sequence>
<organism evidence="1 2">
    <name type="scientific">Fusicatenibacter saccharivorans</name>
    <dbReference type="NCBI Taxonomy" id="1150298"/>
    <lineage>
        <taxon>Bacteria</taxon>
        <taxon>Bacillati</taxon>
        <taxon>Bacillota</taxon>
        <taxon>Clostridia</taxon>
        <taxon>Lachnospirales</taxon>
        <taxon>Lachnospiraceae</taxon>
        <taxon>Fusicatenibacter</taxon>
    </lineage>
</organism>
<name>A0A174KUH5_9FIRM</name>
<protein>
    <submittedName>
        <fullName evidence="1">Uncharacterized protein</fullName>
    </submittedName>
</protein>
<accession>A0A174KUH5</accession>
<evidence type="ECO:0000313" key="2">
    <source>
        <dbReference type="Proteomes" id="UP000095709"/>
    </source>
</evidence>
<dbReference type="RefSeq" id="WP_055266209.1">
    <property type="nucleotide sequence ID" value="NZ_CZAL01000006.1"/>
</dbReference>
<gene>
    <name evidence="1" type="ORF">ERS852498_01338</name>
</gene>
<evidence type="ECO:0000313" key="1">
    <source>
        <dbReference type="EMBL" id="CUP14511.1"/>
    </source>
</evidence>
<reference evidence="1 2" key="1">
    <citation type="submission" date="2015-09" db="EMBL/GenBank/DDBJ databases">
        <authorList>
            <consortium name="Pathogen Informatics"/>
        </authorList>
    </citation>
    <scope>NUCLEOTIDE SEQUENCE [LARGE SCALE GENOMIC DNA]</scope>
    <source>
        <strain evidence="1 2">2789STDY5834885</strain>
    </source>
</reference>